<feature type="transmembrane region" description="Helical" evidence="5">
    <location>
        <begin position="226"/>
        <end position="248"/>
    </location>
</feature>
<dbReference type="InterPro" id="IPR036259">
    <property type="entry name" value="MFS_trans_sf"/>
</dbReference>
<dbReference type="CDD" id="cd17321">
    <property type="entry name" value="MFS_MMR_MDR_like"/>
    <property type="match status" value="1"/>
</dbReference>
<evidence type="ECO:0000256" key="2">
    <source>
        <dbReference type="ARBA" id="ARBA00022692"/>
    </source>
</evidence>
<proteinExistence type="predicted"/>
<sequence length="450" mass="46342">MAAERRAGGLVACTTMAAAFLAMMDSSIVNVALYSIGADLRAPLSELGMAISGYVLCYGLFLICGGRLGDIYGHRRLFIIGVAGFTAASACCGLAPSAELLIALRCVQGLSAALFFPQVLSIIHTTLHGAERERALGVFGLVIGLAGVVGQVLTGVLVHADVLGLSWRPAFLLNVPIGLAVLAGAIFALPKRTPTAQSEVDFAGAGLLAAGMLLCGYPLAEGRSLGWPPWCFAMLACAIPALAGFWFWERRFASSGRQPLANPVLWRVPGYRPGNAALLTLLGGNAAFFFVMVIQVQGAMGYSPLTAGLLLTPHAIAFGLASLAARRFEALALGCGLNVLGYAIALATTLFGGDGLALIPALVVTGAGQGMSVMPLLSRTLAKVPAEHSGTASGVLETAIQLGISFGITVMALVYFSSGAFAVSMAFSLGLAVVAWLFVPRAWQAPAVTG</sequence>
<feature type="transmembrane region" description="Helical" evidence="5">
    <location>
        <begin position="422"/>
        <end position="439"/>
    </location>
</feature>
<dbReference type="EMBL" id="FNON01000013">
    <property type="protein sequence ID" value="SDZ35856.1"/>
    <property type="molecule type" value="Genomic_DNA"/>
</dbReference>
<dbReference type="SUPFAM" id="SSF103473">
    <property type="entry name" value="MFS general substrate transporter"/>
    <property type="match status" value="1"/>
</dbReference>
<dbReference type="Gene3D" id="1.20.1720.10">
    <property type="entry name" value="Multidrug resistance protein D"/>
    <property type="match status" value="1"/>
</dbReference>
<organism evidence="7 8">
    <name type="scientific">Amycolatopsis xylanica</name>
    <dbReference type="NCBI Taxonomy" id="589385"/>
    <lineage>
        <taxon>Bacteria</taxon>
        <taxon>Bacillati</taxon>
        <taxon>Actinomycetota</taxon>
        <taxon>Actinomycetes</taxon>
        <taxon>Pseudonocardiales</taxon>
        <taxon>Pseudonocardiaceae</taxon>
        <taxon>Amycolatopsis</taxon>
    </lineage>
</organism>
<feature type="domain" description="Major facilitator superfamily (MFS) profile" evidence="6">
    <location>
        <begin position="11"/>
        <end position="443"/>
    </location>
</feature>
<feature type="transmembrane region" description="Helical" evidence="5">
    <location>
        <begin position="102"/>
        <end position="123"/>
    </location>
</feature>
<accession>A0A1H3SCX3</accession>
<feature type="transmembrane region" description="Helical" evidence="5">
    <location>
        <begin position="398"/>
        <end position="416"/>
    </location>
</feature>
<evidence type="ECO:0000256" key="5">
    <source>
        <dbReference type="SAM" id="Phobius"/>
    </source>
</evidence>
<feature type="transmembrane region" description="Helical" evidence="5">
    <location>
        <begin position="330"/>
        <end position="351"/>
    </location>
</feature>
<keyword evidence="8" id="KW-1185">Reference proteome</keyword>
<comment type="subcellular location">
    <subcellularLocation>
        <location evidence="1">Cell membrane</location>
        <topology evidence="1">Multi-pass membrane protein</topology>
    </subcellularLocation>
</comment>
<feature type="transmembrane region" description="Helical" evidence="5">
    <location>
        <begin position="357"/>
        <end position="377"/>
    </location>
</feature>
<feature type="transmembrane region" description="Helical" evidence="5">
    <location>
        <begin position="47"/>
        <end position="65"/>
    </location>
</feature>
<name>A0A1H3SCX3_9PSEU</name>
<dbReference type="PANTHER" id="PTHR42718:SF39">
    <property type="entry name" value="ACTINORHODIN TRANSPORTER-RELATED"/>
    <property type="match status" value="1"/>
</dbReference>
<dbReference type="PRINTS" id="PR01036">
    <property type="entry name" value="TCRTETB"/>
</dbReference>
<protein>
    <submittedName>
        <fullName evidence="7">Predicted arabinose efflux permease, MFS family</fullName>
    </submittedName>
</protein>
<keyword evidence="3 5" id="KW-1133">Transmembrane helix</keyword>
<dbReference type="GO" id="GO:0022857">
    <property type="term" value="F:transmembrane transporter activity"/>
    <property type="evidence" value="ECO:0007669"/>
    <property type="project" value="InterPro"/>
</dbReference>
<dbReference type="RefSeq" id="WP_218134982.1">
    <property type="nucleotide sequence ID" value="NZ_FNON01000013.1"/>
</dbReference>
<feature type="transmembrane region" description="Helical" evidence="5">
    <location>
        <begin position="302"/>
        <end position="323"/>
    </location>
</feature>
<evidence type="ECO:0000313" key="7">
    <source>
        <dbReference type="EMBL" id="SDZ35856.1"/>
    </source>
</evidence>
<dbReference type="InterPro" id="IPR020846">
    <property type="entry name" value="MFS_dom"/>
</dbReference>
<dbReference type="PROSITE" id="PS50850">
    <property type="entry name" value="MFS"/>
    <property type="match status" value="1"/>
</dbReference>
<dbReference type="InterPro" id="IPR011701">
    <property type="entry name" value="MFS"/>
</dbReference>
<feature type="transmembrane region" description="Helical" evidence="5">
    <location>
        <begin position="135"/>
        <end position="158"/>
    </location>
</feature>
<feature type="transmembrane region" description="Helical" evidence="5">
    <location>
        <begin position="276"/>
        <end position="296"/>
    </location>
</feature>
<dbReference type="STRING" id="589385.SAMN05421504_113131"/>
<evidence type="ECO:0000259" key="6">
    <source>
        <dbReference type="PROSITE" id="PS50850"/>
    </source>
</evidence>
<dbReference type="Pfam" id="PF07690">
    <property type="entry name" value="MFS_1"/>
    <property type="match status" value="1"/>
</dbReference>
<dbReference type="GO" id="GO:0005886">
    <property type="term" value="C:plasma membrane"/>
    <property type="evidence" value="ECO:0007669"/>
    <property type="project" value="UniProtKB-SubCell"/>
</dbReference>
<feature type="transmembrane region" description="Helical" evidence="5">
    <location>
        <begin position="202"/>
        <end position="220"/>
    </location>
</feature>
<feature type="transmembrane region" description="Helical" evidence="5">
    <location>
        <begin position="170"/>
        <end position="190"/>
    </location>
</feature>
<keyword evidence="4 5" id="KW-0472">Membrane</keyword>
<dbReference type="AlphaFoldDB" id="A0A1H3SCX3"/>
<evidence type="ECO:0000256" key="1">
    <source>
        <dbReference type="ARBA" id="ARBA00004651"/>
    </source>
</evidence>
<dbReference type="PANTHER" id="PTHR42718">
    <property type="entry name" value="MAJOR FACILITATOR SUPERFAMILY MULTIDRUG TRANSPORTER MFSC"/>
    <property type="match status" value="1"/>
</dbReference>
<evidence type="ECO:0000256" key="3">
    <source>
        <dbReference type="ARBA" id="ARBA00022989"/>
    </source>
</evidence>
<evidence type="ECO:0000313" key="8">
    <source>
        <dbReference type="Proteomes" id="UP000199515"/>
    </source>
</evidence>
<feature type="transmembrane region" description="Helical" evidence="5">
    <location>
        <begin position="77"/>
        <end position="96"/>
    </location>
</feature>
<keyword evidence="2 5" id="KW-0812">Transmembrane</keyword>
<reference evidence="7 8" key="1">
    <citation type="submission" date="2016-10" db="EMBL/GenBank/DDBJ databases">
        <authorList>
            <person name="de Groot N.N."/>
        </authorList>
    </citation>
    <scope>NUCLEOTIDE SEQUENCE [LARGE SCALE GENOMIC DNA]</scope>
    <source>
        <strain evidence="7 8">CPCC 202699</strain>
    </source>
</reference>
<dbReference type="Proteomes" id="UP000199515">
    <property type="component" value="Unassembled WGS sequence"/>
</dbReference>
<evidence type="ECO:0000256" key="4">
    <source>
        <dbReference type="ARBA" id="ARBA00023136"/>
    </source>
</evidence>
<gene>
    <name evidence="7" type="ORF">SAMN05421504_113131</name>
</gene>
<dbReference type="Gene3D" id="1.20.1250.20">
    <property type="entry name" value="MFS general substrate transporter like domains"/>
    <property type="match status" value="1"/>
</dbReference>